<dbReference type="OrthoDB" id="9970435at2759"/>
<dbReference type="PANTHER" id="PTHR10783">
    <property type="entry name" value="XENOTROPIC AND POLYTROPIC RETROVIRUS RECEPTOR 1-RELATED"/>
    <property type="match status" value="1"/>
</dbReference>
<comment type="caution">
    <text evidence="7">The sequence shown here is derived from an EMBL/GenBank/DDBJ whole genome shotgun (WGS) entry which is preliminary data.</text>
</comment>
<evidence type="ECO:0000256" key="1">
    <source>
        <dbReference type="ARBA" id="ARBA00004141"/>
    </source>
</evidence>
<evidence type="ECO:0000256" key="4">
    <source>
        <dbReference type="ARBA" id="ARBA00023136"/>
    </source>
</evidence>
<evidence type="ECO:0000256" key="3">
    <source>
        <dbReference type="ARBA" id="ARBA00022989"/>
    </source>
</evidence>
<organism evidence="7 8">
    <name type="scientific">Hibiscus trionum</name>
    <name type="common">Flower of an hour</name>
    <dbReference type="NCBI Taxonomy" id="183268"/>
    <lineage>
        <taxon>Eukaryota</taxon>
        <taxon>Viridiplantae</taxon>
        <taxon>Streptophyta</taxon>
        <taxon>Embryophyta</taxon>
        <taxon>Tracheophyta</taxon>
        <taxon>Spermatophyta</taxon>
        <taxon>Magnoliopsida</taxon>
        <taxon>eudicotyledons</taxon>
        <taxon>Gunneridae</taxon>
        <taxon>Pentapetalae</taxon>
        <taxon>rosids</taxon>
        <taxon>malvids</taxon>
        <taxon>Malvales</taxon>
        <taxon>Malvaceae</taxon>
        <taxon>Malvoideae</taxon>
        <taxon>Hibiscus</taxon>
    </lineage>
</organism>
<accession>A0A9W7IG09</accession>
<gene>
    <name evidence="7" type="ORF">HRI_003138600</name>
</gene>
<evidence type="ECO:0000256" key="5">
    <source>
        <dbReference type="SAM" id="Phobius"/>
    </source>
</evidence>
<feature type="transmembrane region" description="Helical" evidence="5">
    <location>
        <begin position="55"/>
        <end position="79"/>
    </location>
</feature>
<comment type="subcellular location">
    <subcellularLocation>
        <location evidence="1">Membrane</location>
        <topology evidence="1">Multi-pass membrane protein</topology>
    </subcellularLocation>
</comment>
<dbReference type="GO" id="GO:0016036">
    <property type="term" value="P:cellular response to phosphate starvation"/>
    <property type="evidence" value="ECO:0007669"/>
    <property type="project" value="TreeGrafter"/>
</dbReference>
<keyword evidence="2 5" id="KW-0812">Transmembrane</keyword>
<protein>
    <recommendedName>
        <fullName evidence="6">EXS domain-containing protein</fullName>
    </recommendedName>
</protein>
<evidence type="ECO:0000259" key="6">
    <source>
        <dbReference type="Pfam" id="PF03124"/>
    </source>
</evidence>
<evidence type="ECO:0000313" key="8">
    <source>
        <dbReference type="Proteomes" id="UP001165190"/>
    </source>
</evidence>
<name>A0A9W7IG09_HIBTR</name>
<keyword evidence="8" id="KW-1185">Reference proteome</keyword>
<dbReference type="Proteomes" id="UP001165190">
    <property type="component" value="Unassembled WGS sequence"/>
</dbReference>
<keyword evidence="4 5" id="KW-0472">Membrane</keyword>
<dbReference type="Pfam" id="PF03124">
    <property type="entry name" value="EXS"/>
    <property type="match status" value="1"/>
</dbReference>
<dbReference type="EMBL" id="BSYR01000026">
    <property type="protein sequence ID" value="GMI94693.1"/>
    <property type="molecule type" value="Genomic_DNA"/>
</dbReference>
<dbReference type="GO" id="GO:0000822">
    <property type="term" value="F:inositol hexakisphosphate binding"/>
    <property type="evidence" value="ECO:0007669"/>
    <property type="project" value="TreeGrafter"/>
</dbReference>
<feature type="domain" description="EXS" evidence="6">
    <location>
        <begin position="55"/>
        <end position="228"/>
    </location>
</feature>
<dbReference type="AlphaFoldDB" id="A0A9W7IG09"/>
<evidence type="ECO:0000256" key="2">
    <source>
        <dbReference type="ARBA" id="ARBA00022692"/>
    </source>
</evidence>
<feature type="transmembrane region" description="Helical" evidence="5">
    <location>
        <begin position="103"/>
        <end position="124"/>
    </location>
</feature>
<feature type="transmembrane region" description="Helical" evidence="5">
    <location>
        <begin position="136"/>
        <end position="160"/>
    </location>
</feature>
<reference evidence="7" key="1">
    <citation type="submission" date="2023-05" db="EMBL/GenBank/DDBJ databases">
        <title>Genome and transcriptome analyses reveal genes involved in the formation of fine ridges on petal epidermal cells in Hibiscus trionum.</title>
        <authorList>
            <person name="Koshimizu S."/>
            <person name="Masuda S."/>
            <person name="Ishii T."/>
            <person name="Shirasu K."/>
            <person name="Hoshino A."/>
            <person name="Arita M."/>
        </authorList>
    </citation>
    <scope>NUCLEOTIDE SEQUENCE</scope>
    <source>
        <strain evidence="7">Hamamatsu line</strain>
    </source>
</reference>
<dbReference type="InterPro" id="IPR004342">
    <property type="entry name" value="EXS_C"/>
</dbReference>
<dbReference type="GO" id="GO:0005886">
    <property type="term" value="C:plasma membrane"/>
    <property type="evidence" value="ECO:0007669"/>
    <property type="project" value="TreeGrafter"/>
</dbReference>
<dbReference type="GO" id="GO:0006817">
    <property type="term" value="P:phosphate ion transport"/>
    <property type="evidence" value="ECO:0007669"/>
    <property type="project" value="TreeGrafter"/>
</dbReference>
<dbReference type="GO" id="GO:0005802">
    <property type="term" value="C:trans-Golgi network"/>
    <property type="evidence" value="ECO:0007669"/>
    <property type="project" value="TreeGrafter"/>
</dbReference>
<feature type="transmembrane region" description="Helical" evidence="5">
    <location>
        <begin position="15"/>
        <end position="35"/>
    </location>
</feature>
<keyword evidence="3 5" id="KW-1133">Transmembrane helix</keyword>
<proteinExistence type="predicted"/>
<sequence length="239" mass="27388">MKSLRPITKKEKHSVTFWCGCFSGFSTALLIAVVLRIETKKLMEKEQGASYMVNIFPLYSFLGYIVLQMLTYAADIYFWKRYRINYPFIFGLKRGTELSYREVILLGTGLAVLALSCFLGNSYLDLGSKTQNLKTLIGLFPLGLVAIVLILLFCPFNIAYRSTRFFFIKSLFRCLCAPLYRVTLPDFFLADHLTSQIQAIRSLDLYICYYGLGERSQRQSKCHGHGVLASIFFLQSFQV</sequence>
<evidence type="ECO:0000313" key="7">
    <source>
        <dbReference type="EMBL" id="GMI94693.1"/>
    </source>
</evidence>
<dbReference type="PANTHER" id="PTHR10783:SF104">
    <property type="entry name" value="PHOSPHATE TRANSPORTER PHO1 HOMOLOG 10"/>
    <property type="match status" value="1"/>
</dbReference>